<dbReference type="Gene3D" id="3.40.50.970">
    <property type="match status" value="1"/>
</dbReference>
<dbReference type="EMBL" id="BGZK01000443">
    <property type="protein sequence ID" value="GBP43801.1"/>
    <property type="molecule type" value="Genomic_DNA"/>
</dbReference>
<evidence type="ECO:0000313" key="8">
    <source>
        <dbReference type="Proteomes" id="UP000299102"/>
    </source>
</evidence>
<evidence type="ECO:0000259" key="6">
    <source>
        <dbReference type="Pfam" id="PF00676"/>
    </source>
</evidence>
<evidence type="ECO:0000256" key="2">
    <source>
        <dbReference type="ARBA" id="ARBA00006936"/>
    </source>
</evidence>
<evidence type="ECO:0000256" key="3">
    <source>
        <dbReference type="ARBA" id="ARBA00022946"/>
    </source>
</evidence>
<dbReference type="InterPro" id="IPR011603">
    <property type="entry name" value="2oxoglutarate_DH_E1"/>
</dbReference>
<dbReference type="InterPro" id="IPR001017">
    <property type="entry name" value="DH_E1"/>
</dbReference>
<accession>A0A4C1VYB4</accession>
<evidence type="ECO:0000256" key="4">
    <source>
        <dbReference type="ARBA" id="ARBA00023002"/>
    </source>
</evidence>
<dbReference type="OrthoDB" id="413077at2759"/>
<evidence type="ECO:0000313" key="7">
    <source>
        <dbReference type="EMBL" id="GBP43801.1"/>
    </source>
</evidence>
<keyword evidence="4" id="KW-0560">Oxidoreductase</keyword>
<dbReference type="SUPFAM" id="SSF52518">
    <property type="entry name" value="Thiamin diphosphate-binding fold (THDP-binding)"/>
    <property type="match status" value="1"/>
</dbReference>
<name>A0A4C1VYB4_EUMVA</name>
<dbReference type="STRING" id="151549.A0A4C1VYB4"/>
<dbReference type="GO" id="GO:0006099">
    <property type="term" value="P:tricarboxylic acid cycle"/>
    <property type="evidence" value="ECO:0007669"/>
    <property type="project" value="TreeGrafter"/>
</dbReference>
<dbReference type="InterPro" id="IPR029061">
    <property type="entry name" value="THDP-binding"/>
</dbReference>
<reference evidence="7 8" key="1">
    <citation type="journal article" date="2019" name="Commun. Biol.">
        <title>The bagworm genome reveals a unique fibroin gene that provides high tensile strength.</title>
        <authorList>
            <person name="Kono N."/>
            <person name="Nakamura H."/>
            <person name="Ohtoshi R."/>
            <person name="Tomita M."/>
            <person name="Numata K."/>
            <person name="Arakawa K."/>
        </authorList>
    </citation>
    <scope>NUCLEOTIDE SEQUENCE [LARGE SCALE GENOMIC DNA]</scope>
</reference>
<dbReference type="Proteomes" id="UP000299102">
    <property type="component" value="Unassembled WGS sequence"/>
</dbReference>
<evidence type="ECO:0000256" key="5">
    <source>
        <dbReference type="ARBA" id="ARBA00023052"/>
    </source>
</evidence>
<evidence type="ECO:0000256" key="1">
    <source>
        <dbReference type="ARBA" id="ARBA00001964"/>
    </source>
</evidence>
<dbReference type="GO" id="GO:0030976">
    <property type="term" value="F:thiamine pyrophosphate binding"/>
    <property type="evidence" value="ECO:0007669"/>
    <property type="project" value="InterPro"/>
</dbReference>
<feature type="domain" description="Dehydrogenase E1 component" evidence="6">
    <location>
        <begin position="6"/>
        <end position="122"/>
    </location>
</feature>
<dbReference type="Pfam" id="PF00676">
    <property type="entry name" value="E1_dh"/>
    <property type="match status" value="1"/>
</dbReference>
<dbReference type="PANTHER" id="PTHR23152">
    <property type="entry name" value="2-OXOGLUTARATE DEHYDROGENASE"/>
    <property type="match status" value="1"/>
</dbReference>
<dbReference type="GO" id="GO:0004591">
    <property type="term" value="F:oxoglutarate dehydrogenase (succinyl-transferring) activity"/>
    <property type="evidence" value="ECO:0007669"/>
    <property type="project" value="TreeGrafter"/>
</dbReference>
<keyword evidence="3" id="KW-0809">Transit peptide</keyword>
<comment type="cofactor">
    <cofactor evidence="1">
        <name>thiamine diphosphate</name>
        <dbReference type="ChEBI" id="CHEBI:58937"/>
    </cofactor>
</comment>
<organism evidence="7 8">
    <name type="scientific">Eumeta variegata</name>
    <name type="common">Bagworm moth</name>
    <name type="synonym">Eumeta japonica</name>
    <dbReference type="NCBI Taxonomy" id="151549"/>
    <lineage>
        <taxon>Eukaryota</taxon>
        <taxon>Metazoa</taxon>
        <taxon>Ecdysozoa</taxon>
        <taxon>Arthropoda</taxon>
        <taxon>Hexapoda</taxon>
        <taxon>Insecta</taxon>
        <taxon>Pterygota</taxon>
        <taxon>Neoptera</taxon>
        <taxon>Endopterygota</taxon>
        <taxon>Lepidoptera</taxon>
        <taxon>Glossata</taxon>
        <taxon>Ditrysia</taxon>
        <taxon>Tineoidea</taxon>
        <taxon>Psychidae</taxon>
        <taxon>Oiketicinae</taxon>
        <taxon>Eumeta</taxon>
    </lineage>
</organism>
<dbReference type="AlphaFoldDB" id="A0A4C1VYB4"/>
<proteinExistence type="inferred from homology"/>
<dbReference type="GO" id="GO:0045252">
    <property type="term" value="C:oxoglutarate dehydrogenase complex"/>
    <property type="evidence" value="ECO:0007669"/>
    <property type="project" value="TreeGrafter"/>
</dbReference>
<dbReference type="PANTHER" id="PTHR23152:SF4">
    <property type="entry name" value="2-OXOADIPATE DEHYDROGENASE COMPLEX COMPONENT E1"/>
    <property type="match status" value="1"/>
</dbReference>
<gene>
    <name evidence="7" type="primary">ogdh-1</name>
    <name evidence="7" type="ORF">EVAR_82231_1</name>
</gene>
<comment type="similarity">
    <text evidence="2">Belongs to the alpha-ketoglutarate dehydrogenase family.</text>
</comment>
<sequence>MHMGIDLGRCVDAPVFHVNGDDPEAVAHVARLALEYRCRFKKDVVLDFVCYRRFGHSEEDEPAFTQPFMYKKVRSMAPIDQIYGAKLKAEGVVTDADIAGWEKEYVDTLNKHFELAKSVTKLSIMDWIDTPWTGFFESRDPNIIKETGISETTLMTIAKHFAKAPDPYAFEVHKGITRILAAREKMVQLLLR</sequence>
<comment type="caution">
    <text evidence="7">The sequence shown here is derived from an EMBL/GenBank/DDBJ whole genome shotgun (WGS) entry which is preliminary data.</text>
</comment>
<keyword evidence="8" id="KW-1185">Reference proteome</keyword>
<dbReference type="GO" id="GO:0005739">
    <property type="term" value="C:mitochondrion"/>
    <property type="evidence" value="ECO:0007669"/>
    <property type="project" value="TreeGrafter"/>
</dbReference>
<keyword evidence="5" id="KW-0786">Thiamine pyrophosphate</keyword>
<protein>
    <submittedName>
        <fullName evidence="7">2-oxoglutarate dehydrogenase, mitochondrial</fullName>
    </submittedName>
</protein>